<dbReference type="InterPro" id="IPR036430">
    <property type="entry name" value="RNase_T2-like_sf"/>
</dbReference>
<dbReference type="CDD" id="cd01062">
    <property type="entry name" value="RNase_T2_prok"/>
    <property type="match status" value="1"/>
</dbReference>
<dbReference type="EMBL" id="JAAGOX010000032">
    <property type="protein sequence ID" value="NDW46617.1"/>
    <property type="molecule type" value="Genomic_DNA"/>
</dbReference>
<reference evidence="3" key="1">
    <citation type="submission" date="2020-02" db="EMBL/GenBank/DDBJ databases">
        <title>Delineation of the pyrene-degrading pathway in Roseobacter clade bacteria by genomic analysis.</title>
        <authorList>
            <person name="Zhou H."/>
            <person name="Wang H."/>
        </authorList>
    </citation>
    <scope>NUCLEOTIDE SEQUENCE</scope>
    <source>
        <strain evidence="3">PrR005</strain>
    </source>
</reference>
<dbReference type="GO" id="GO:0003723">
    <property type="term" value="F:RNA binding"/>
    <property type="evidence" value="ECO:0007669"/>
    <property type="project" value="InterPro"/>
</dbReference>
<dbReference type="GO" id="GO:0033897">
    <property type="term" value="F:ribonuclease T2 activity"/>
    <property type="evidence" value="ECO:0007669"/>
    <property type="project" value="InterPro"/>
</dbReference>
<dbReference type="Gene3D" id="3.90.730.10">
    <property type="entry name" value="Ribonuclease T2-like"/>
    <property type="match status" value="1"/>
</dbReference>
<dbReference type="PANTHER" id="PTHR11240">
    <property type="entry name" value="RIBONUCLEASE T2"/>
    <property type="match status" value="1"/>
</dbReference>
<protein>
    <submittedName>
        <fullName evidence="3">Ribonuclease T2</fullName>
    </submittedName>
</protein>
<dbReference type="AlphaFoldDB" id="A0A6B2NVG4"/>
<name>A0A6B2NVG4_9RHOB</name>
<proteinExistence type="inferred from homology"/>
<dbReference type="InterPro" id="IPR033130">
    <property type="entry name" value="RNase_T2_His_AS_2"/>
</dbReference>
<comment type="similarity">
    <text evidence="1 2">Belongs to the RNase T2 family.</text>
</comment>
<evidence type="ECO:0000256" key="2">
    <source>
        <dbReference type="RuleBase" id="RU004328"/>
    </source>
</evidence>
<dbReference type="SUPFAM" id="SSF55895">
    <property type="entry name" value="Ribonuclease Rh-like"/>
    <property type="match status" value="1"/>
</dbReference>
<evidence type="ECO:0000256" key="1">
    <source>
        <dbReference type="ARBA" id="ARBA00007469"/>
    </source>
</evidence>
<comment type="caution">
    <text evidence="3">The sequence shown here is derived from an EMBL/GenBank/DDBJ whole genome shotgun (WGS) entry which is preliminary data.</text>
</comment>
<dbReference type="InterPro" id="IPR039378">
    <property type="entry name" value="RNase_T2_prok"/>
</dbReference>
<dbReference type="PANTHER" id="PTHR11240:SF22">
    <property type="entry name" value="RIBONUCLEASE T2"/>
    <property type="match status" value="1"/>
</dbReference>
<dbReference type="InterPro" id="IPR018188">
    <property type="entry name" value="RNase_T2_His_AS_1"/>
</dbReference>
<dbReference type="InterPro" id="IPR001568">
    <property type="entry name" value="RNase_T2-like"/>
</dbReference>
<accession>A0A6B2NVG4</accession>
<dbReference type="Pfam" id="PF00445">
    <property type="entry name" value="Ribonuclease_T2"/>
    <property type="match status" value="1"/>
</dbReference>
<dbReference type="PROSITE" id="PS00530">
    <property type="entry name" value="RNASE_T2_1"/>
    <property type="match status" value="1"/>
</dbReference>
<sequence length="209" mass="23974">MRWLILWVLSAVSVLADGEKAGQFDYYVLSLSWSPNWCETTGDARGEDQCNPRHDYGWILHGLWPQYQYGWPSYCRTSETPPSRRMTAEMADIQGSSGLAWHQWKKHGTCSGLSAQNYFDLSREAYDSVVRPEVFRRLDRTVQLPARVVEEAFLKANPNLERDMLTVTCNGRYIAEVRICLSNSLKPVPCGRDVVRDCRTEDALLHAIR</sequence>
<gene>
    <name evidence="3" type="ORF">G0P99_16820</name>
</gene>
<dbReference type="RefSeq" id="WP_164131634.1">
    <property type="nucleotide sequence ID" value="NZ_JAAGOX010000032.1"/>
</dbReference>
<dbReference type="GO" id="GO:0006401">
    <property type="term" value="P:RNA catabolic process"/>
    <property type="evidence" value="ECO:0007669"/>
    <property type="project" value="TreeGrafter"/>
</dbReference>
<dbReference type="PROSITE" id="PS00531">
    <property type="entry name" value="RNASE_T2_2"/>
    <property type="match status" value="1"/>
</dbReference>
<organism evidence="3">
    <name type="scientific">Ruegeria sp. PrR005</name>
    <dbReference type="NCBI Taxonomy" id="2706882"/>
    <lineage>
        <taxon>Bacteria</taxon>
        <taxon>Pseudomonadati</taxon>
        <taxon>Pseudomonadota</taxon>
        <taxon>Alphaproteobacteria</taxon>
        <taxon>Rhodobacterales</taxon>
        <taxon>Roseobacteraceae</taxon>
        <taxon>Ruegeria</taxon>
    </lineage>
</organism>
<evidence type="ECO:0000313" key="3">
    <source>
        <dbReference type="EMBL" id="NDW46617.1"/>
    </source>
</evidence>